<evidence type="ECO:0000259" key="7">
    <source>
        <dbReference type="SMART" id="SM01069"/>
    </source>
</evidence>
<protein>
    <recommendedName>
        <fullName evidence="6">Hsp90 co-chaperone Cdc37-like 1</fullName>
    </recommendedName>
</protein>
<dbReference type="Proteomes" id="UP000314982">
    <property type="component" value="Unassembled WGS sequence"/>
</dbReference>
<organism evidence="9 10">
    <name type="scientific">Hucho hucho</name>
    <name type="common">huchen</name>
    <dbReference type="NCBI Taxonomy" id="62062"/>
    <lineage>
        <taxon>Eukaryota</taxon>
        <taxon>Metazoa</taxon>
        <taxon>Chordata</taxon>
        <taxon>Craniata</taxon>
        <taxon>Vertebrata</taxon>
        <taxon>Euteleostomi</taxon>
        <taxon>Actinopterygii</taxon>
        <taxon>Neopterygii</taxon>
        <taxon>Teleostei</taxon>
        <taxon>Protacanthopterygii</taxon>
        <taxon>Salmoniformes</taxon>
        <taxon>Salmonidae</taxon>
        <taxon>Salmoninae</taxon>
        <taxon>Hucho</taxon>
    </lineage>
</organism>
<dbReference type="SUPFAM" id="SSF101391">
    <property type="entry name" value="Hsp90 co-chaperone CDC37"/>
    <property type="match status" value="1"/>
</dbReference>
<dbReference type="PANTHER" id="PTHR12800:SF2">
    <property type="entry name" value="HSP90 CO-CHAPERONE CDC37-LIKE 1"/>
    <property type="match status" value="1"/>
</dbReference>
<evidence type="ECO:0000256" key="2">
    <source>
        <dbReference type="ARBA" id="ARBA00006222"/>
    </source>
</evidence>
<proteinExistence type="inferred from homology"/>
<dbReference type="FunFam" id="1.20.58.610:FF:000001">
    <property type="entry name" value="Hsp90 co-chaperone Cdc37-like 1"/>
    <property type="match status" value="1"/>
</dbReference>
<dbReference type="GO" id="GO:0006457">
    <property type="term" value="P:protein folding"/>
    <property type="evidence" value="ECO:0007669"/>
    <property type="project" value="TreeGrafter"/>
</dbReference>
<dbReference type="Ensembl" id="ENSHHUT00000040271.1">
    <property type="protein sequence ID" value="ENSHHUP00000038747.1"/>
    <property type="gene ID" value="ENSHHUG00000024145.1"/>
</dbReference>
<evidence type="ECO:0000256" key="1">
    <source>
        <dbReference type="ARBA" id="ARBA00004496"/>
    </source>
</evidence>
<keyword evidence="10" id="KW-1185">Reference proteome</keyword>
<dbReference type="GeneTree" id="ENSGT00390000013443"/>
<dbReference type="Pfam" id="PF08564">
    <property type="entry name" value="CDC37_C"/>
    <property type="match status" value="1"/>
</dbReference>
<dbReference type="Gene3D" id="1.20.58.610">
    <property type="entry name" value="Cdc37, Hsp90 binding domain"/>
    <property type="match status" value="1"/>
</dbReference>
<evidence type="ECO:0000256" key="5">
    <source>
        <dbReference type="ARBA" id="ARBA00037145"/>
    </source>
</evidence>
<comment type="subcellular location">
    <subcellularLocation>
        <location evidence="1">Cytoplasm</location>
    </subcellularLocation>
</comment>
<comment type="similarity">
    <text evidence="2">Belongs to the CDC37 family.</text>
</comment>
<dbReference type="AlphaFoldDB" id="A0A4W5MJX7"/>
<dbReference type="GO" id="GO:0051087">
    <property type="term" value="F:protein-folding chaperone binding"/>
    <property type="evidence" value="ECO:0007669"/>
    <property type="project" value="TreeGrafter"/>
</dbReference>
<dbReference type="SMART" id="SM01070">
    <property type="entry name" value="CDC37_M"/>
    <property type="match status" value="1"/>
</dbReference>
<dbReference type="Gene3D" id="6.10.140.250">
    <property type="match status" value="1"/>
</dbReference>
<dbReference type="GO" id="GO:0031072">
    <property type="term" value="F:heat shock protein binding"/>
    <property type="evidence" value="ECO:0007669"/>
    <property type="project" value="TreeGrafter"/>
</dbReference>
<reference evidence="9" key="3">
    <citation type="submission" date="2025-09" db="UniProtKB">
        <authorList>
            <consortium name="Ensembl"/>
        </authorList>
    </citation>
    <scope>IDENTIFICATION</scope>
</reference>
<evidence type="ECO:0000256" key="4">
    <source>
        <dbReference type="ARBA" id="ARBA00023186"/>
    </source>
</evidence>
<evidence type="ECO:0000256" key="6">
    <source>
        <dbReference type="ARBA" id="ARBA00040086"/>
    </source>
</evidence>
<dbReference type="SMART" id="SM01069">
    <property type="entry name" value="CDC37_C"/>
    <property type="match status" value="1"/>
</dbReference>
<dbReference type="GO" id="GO:0050821">
    <property type="term" value="P:protein stabilization"/>
    <property type="evidence" value="ECO:0007669"/>
    <property type="project" value="TreeGrafter"/>
</dbReference>
<dbReference type="GO" id="GO:0051082">
    <property type="term" value="F:unfolded protein binding"/>
    <property type="evidence" value="ECO:0007669"/>
    <property type="project" value="TreeGrafter"/>
</dbReference>
<comment type="function">
    <text evidence="5">Co-chaperone that binds to numerous proteins and promotes their interaction with Hsp70 and Hsp90.</text>
</comment>
<evidence type="ECO:0000313" key="9">
    <source>
        <dbReference type="Ensembl" id="ENSHHUP00000038747.1"/>
    </source>
</evidence>
<reference evidence="9" key="2">
    <citation type="submission" date="2025-08" db="UniProtKB">
        <authorList>
            <consortium name="Ensembl"/>
        </authorList>
    </citation>
    <scope>IDENTIFICATION</scope>
</reference>
<dbReference type="InterPro" id="IPR013873">
    <property type="entry name" value="Cdc37_C"/>
</dbReference>
<dbReference type="Pfam" id="PF08565">
    <property type="entry name" value="CDC37_M"/>
    <property type="match status" value="1"/>
</dbReference>
<name>A0A4W5MJX7_9TELE</name>
<evidence type="ECO:0000256" key="3">
    <source>
        <dbReference type="ARBA" id="ARBA00022490"/>
    </source>
</evidence>
<evidence type="ECO:0000313" key="10">
    <source>
        <dbReference type="Proteomes" id="UP000314982"/>
    </source>
</evidence>
<evidence type="ECO:0000259" key="8">
    <source>
        <dbReference type="SMART" id="SM01070"/>
    </source>
</evidence>
<feature type="domain" description="Cdc37 Hsp90 binding" evidence="8">
    <location>
        <begin position="180"/>
        <end position="331"/>
    </location>
</feature>
<dbReference type="STRING" id="62062.ENSHHUP00000038747"/>
<sequence length="420" mass="48203">MSTTLIKYLKNDCNNKMYPPIQRKDLRVLDSLPFRFVDNDSHCWGGETSCQYIHNLWYLRKCSGSVVSSDGGTRSCMDLCKTATCGFVEEGMASASADSMASLCQSQQQCVKASIVSSWQLVEAQDQLCGLELHSSESVEQEHARAIASQSELSQTEQEWRRKENMLGGSRSPVLSADSSQDVFDKSIINSRSKNVELEDHDKSKTFVQKYEQEFRHFGMLRRWDDSQRFLSDLPHLVCEETANYLILWCFRLQAEEKEALMEQVAHQAVVMQFILEMASTSQQDPRGCFRQFFHKAKAGQEGYLDVFHTELEAFKQRVKEYTVKCKGETLPNFTEHQSSTARCRPDPKEVLESLPPELKSGFQLQDMQILQNVLSTMNPQVAEYHVKRCLEAGLWTNREGRWSKEDATLETDELRMMET</sequence>
<keyword evidence="3" id="KW-0963">Cytoplasm</keyword>
<dbReference type="InterPro" id="IPR038189">
    <property type="entry name" value="Cdc37_Hsp90-bd_sf"/>
</dbReference>
<reference evidence="10" key="1">
    <citation type="submission" date="2018-06" db="EMBL/GenBank/DDBJ databases">
        <title>Genome assembly of Danube salmon.</title>
        <authorList>
            <person name="Macqueen D.J."/>
            <person name="Gundappa M.K."/>
        </authorList>
    </citation>
    <scope>NUCLEOTIDE SEQUENCE [LARGE SCALE GENOMIC DNA]</scope>
</reference>
<accession>A0A4W5MJX7</accession>
<dbReference type="InterPro" id="IPR004918">
    <property type="entry name" value="Cdc37"/>
</dbReference>
<feature type="domain" description="Cdc37 C-terminal" evidence="7">
    <location>
        <begin position="338"/>
        <end position="414"/>
    </location>
</feature>
<dbReference type="PANTHER" id="PTHR12800">
    <property type="entry name" value="CDC37-RELATED"/>
    <property type="match status" value="1"/>
</dbReference>
<dbReference type="GO" id="GO:0005737">
    <property type="term" value="C:cytoplasm"/>
    <property type="evidence" value="ECO:0007669"/>
    <property type="project" value="UniProtKB-SubCell"/>
</dbReference>
<keyword evidence="4" id="KW-0143">Chaperone</keyword>
<dbReference type="InterPro" id="IPR013874">
    <property type="entry name" value="Cdc37_Hsp90-bd"/>
</dbReference>